<proteinExistence type="predicted"/>
<sequence length="70" mass="7878">MAGRRTVIVDNGTHVAPPGTWRRHRPGLCCRARRQGGGREPDRLQRSVVRLMAPLRHRKHTASMVFDAAP</sequence>
<keyword evidence="3" id="KW-1185">Reference proteome</keyword>
<name>A0ABR4RLT8_BORBO</name>
<dbReference type="Proteomes" id="UP000025756">
    <property type="component" value="Unassembled WGS sequence"/>
</dbReference>
<feature type="region of interest" description="Disordered" evidence="1">
    <location>
        <begin position="1"/>
        <end position="20"/>
    </location>
</feature>
<evidence type="ECO:0000256" key="1">
    <source>
        <dbReference type="SAM" id="MobiDB-lite"/>
    </source>
</evidence>
<evidence type="ECO:0000313" key="3">
    <source>
        <dbReference type="Proteomes" id="UP000025756"/>
    </source>
</evidence>
<organism evidence="2 3">
    <name type="scientific">Bordetella bronchiseptica 00-P-2796</name>
    <dbReference type="NCBI Taxonomy" id="1331199"/>
    <lineage>
        <taxon>Bacteria</taxon>
        <taxon>Pseudomonadati</taxon>
        <taxon>Pseudomonadota</taxon>
        <taxon>Betaproteobacteria</taxon>
        <taxon>Burkholderiales</taxon>
        <taxon>Alcaligenaceae</taxon>
        <taxon>Bordetella</taxon>
    </lineage>
</organism>
<reference evidence="2 3" key="1">
    <citation type="submission" date="2014-03" db="EMBL/GenBank/DDBJ databases">
        <title>Genome sequence of Bordetella bronchiseptica.</title>
        <authorList>
            <person name="Harvill E."/>
            <person name="Goodfield L.L."/>
            <person name="Ivanov Y.V."/>
            <person name="Meyer J.A."/>
            <person name="Muse S.J."/>
            <person name="Jacobs N."/>
            <person name="Bendor L."/>
            <person name="Smallridge W.E."/>
            <person name="Brinkac L.M."/>
            <person name="Sanka R."/>
            <person name="Kim M."/>
            <person name="Losada L."/>
        </authorList>
    </citation>
    <scope>NUCLEOTIDE SEQUENCE [LARGE SCALE GENOMIC DNA]</scope>
    <source>
        <strain evidence="2 3">00-P-2796</strain>
    </source>
</reference>
<accession>A0ABR4RLT8</accession>
<evidence type="ECO:0000313" key="2">
    <source>
        <dbReference type="EMBL" id="KCV38737.1"/>
    </source>
</evidence>
<comment type="caution">
    <text evidence="2">The sequence shown here is derived from an EMBL/GenBank/DDBJ whole genome shotgun (WGS) entry which is preliminary data.</text>
</comment>
<gene>
    <name evidence="2" type="ORF">L490_4501</name>
</gene>
<dbReference type="EMBL" id="JGWH01000007">
    <property type="protein sequence ID" value="KCV38737.1"/>
    <property type="molecule type" value="Genomic_DNA"/>
</dbReference>
<protein>
    <submittedName>
        <fullName evidence="2">Uncharacterized protein</fullName>
    </submittedName>
</protein>